<organism evidence="13 14">
    <name type="scientific">Triparma strigata</name>
    <dbReference type="NCBI Taxonomy" id="1606541"/>
    <lineage>
        <taxon>Eukaryota</taxon>
        <taxon>Sar</taxon>
        <taxon>Stramenopiles</taxon>
        <taxon>Ochrophyta</taxon>
        <taxon>Bolidophyceae</taxon>
        <taxon>Parmales</taxon>
        <taxon>Triparmaceae</taxon>
        <taxon>Triparma</taxon>
    </lineage>
</organism>
<dbReference type="InterPro" id="IPR056740">
    <property type="entry name" value="ILV_EDD_C"/>
</dbReference>
<dbReference type="InterPro" id="IPR037237">
    <property type="entry name" value="IlvD/EDD_N"/>
</dbReference>
<dbReference type="FunFam" id="3.50.30.80:FF:000001">
    <property type="entry name" value="Dihydroxy-acid dehydratase"/>
    <property type="match status" value="1"/>
</dbReference>
<dbReference type="GO" id="GO:0051536">
    <property type="term" value="F:iron-sulfur cluster binding"/>
    <property type="evidence" value="ECO:0007669"/>
    <property type="project" value="UniProtKB-KW"/>
</dbReference>
<comment type="pathway">
    <text evidence="8">Amino-acid biosynthesis; L-isoleucine biosynthesis; L-isoleucine from 2-oxobutanoate: step 3/4.</text>
</comment>
<dbReference type="PANTHER" id="PTHR21000">
    <property type="entry name" value="DIHYDROXY-ACID DEHYDRATASE DAD"/>
    <property type="match status" value="1"/>
</dbReference>
<dbReference type="SUPFAM" id="SSF52016">
    <property type="entry name" value="LeuD/IlvD-like"/>
    <property type="match status" value="1"/>
</dbReference>
<keyword evidence="4" id="KW-0411">Iron-sulfur</keyword>
<comment type="catalytic activity">
    <reaction evidence="10">
        <text>(2R,3R)-2,3-dihydroxy-3-methylpentanoate = (S)-3-methyl-2-oxopentanoate + H2O</text>
        <dbReference type="Rhea" id="RHEA:27694"/>
        <dbReference type="ChEBI" id="CHEBI:15377"/>
        <dbReference type="ChEBI" id="CHEBI:35146"/>
        <dbReference type="ChEBI" id="CHEBI:49258"/>
        <dbReference type="EC" id="4.2.1.9"/>
    </reaction>
    <physiologicalReaction direction="left-to-right" evidence="10">
        <dbReference type="Rhea" id="RHEA:27695"/>
    </physiologicalReaction>
</comment>
<protein>
    <recommendedName>
        <fullName evidence="9">dihydroxy-acid dehydratase</fullName>
        <ecNumber evidence="9">4.2.1.9</ecNumber>
    </recommendedName>
</protein>
<evidence type="ECO:0000256" key="5">
    <source>
        <dbReference type="ARBA" id="ARBA00023239"/>
    </source>
</evidence>
<evidence type="ECO:0000256" key="1">
    <source>
        <dbReference type="ARBA" id="ARBA00006486"/>
    </source>
</evidence>
<dbReference type="Gene3D" id="3.50.30.80">
    <property type="entry name" value="IlvD/EDD C-terminal domain-like"/>
    <property type="match status" value="1"/>
</dbReference>
<evidence type="ECO:0000256" key="7">
    <source>
        <dbReference type="ARBA" id="ARBA00029436"/>
    </source>
</evidence>
<accession>A0A9W7BJX7</accession>
<evidence type="ECO:0000256" key="8">
    <source>
        <dbReference type="ARBA" id="ARBA00029437"/>
    </source>
</evidence>
<feature type="domain" description="Dihydroxy-acid/6-phosphogluconate dehydratase C-terminal" evidence="12">
    <location>
        <begin position="408"/>
        <end position="601"/>
    </location>
</feature>
<dbReference type="Pfam" id="PF00920">
    <property type="entry name" value="ILVD_EDD_N"/>
    <property type="match status" value="1"/>
</dbReference>
<keyword evidence="3" id="KW-0408">Iron</keyword>
<dbReference type="AlphaFoldDB" id="A0A9W7BJX7"/>
<comment type="catalytic activity">
    <reaction evidence="6">
        <text>(2R)-2,3-dihydroxy-3-methylbutanoate = 3-methyl-2-oxobutanoate + H2O</text>
        <dbReference type="Rhea" id="RHEA:24809"/>
        <dbReference type="ChEBI" id="CHEBI:11851"/>
        <dbReference type="ChEBI" id="CHEBI:15377"/>
        <dbReference type="ChEBI" id="CHEBI:49072"/>
        <dbReference type="EC" id="4.2.1.9"/>
    </reaction>
    <physiologicalReaction direction="left-to-right" evidence="6">
        <dbReference type="Rhea" id="RHEA:24810"/>
    </physiologicalReaction>
</comment>
<evidence type="ECO:0000256" key="4">
    <source>
        <dbReference type="ARBA" id="ARBA00023014"/>
    </source>
</evidence>
<dbReference type="GO" id="GO:0046872">
    <property type="term" value="F:metal ion binding"/>
    <property type="evidence" value="ECO:0007669"/>
    <property type="project" value="UniProtKB-KW"/>
</dbReference>
<evidence type="ECO:0000256" key="6">
    <source>
        <dbReference type="ARBA" id="ARBA00029304"/>
    </source>
</evidence>
<comment type="similarity">
    <text evidence="1">Belongs to the IlvD/Edd family.</text>
</comment>
<dbReference type="EC" id="4.2.1.9" evidence="9"/>
<name>A0A9W7BJX7_9STRA</name>
<dbReference type="PANTHER" id="PTHR21000:SF5">
    <property type="entry name" value="DIHYDROXY-ACID DEHYDRATASE, MITOCHONDRIAL"/>
    <property type="match status" value="1"/>
</dbReference>
<dbReference type="InterPro" id="IPR042096">
    <property type="entry name" value="Dihydro-acid_dehy_C"/>
</dbReference>
<evidence type="ECO:0000256" key="9">
    <source>
        <dbReference type="ARBA" id="ARBA00029490"/>
    </source>
</evidence>
<dbReference type="InterPro" id="IPR000581">
    <property type="entry name" value="ILV_EDD_N"/>
</dbReference>
<evidence type="ECO:0000313" key="14">
    <source>
        <dbReference type="Proteomes" id="UP001165085"/>
    </source>
</evidence>
<dbReference type="SUPFAM" id="SSF143975">
    <property type="entry name" value="IlvD/EDD N-terminal domain-like"/>
    <property type="match status" value="1"/>
</dbReference>
<proteinExistence type="inferred from homology"/>
<gene>
    <name evidence="13" type="ORF">TrST_g11103</name>
</gene>
<reference evidence="14" key="1">
    <citation type="journal article" date="2023" name="Commun. Biol.">
        <title>Genome analysis of Parmales, the sister group of diatoms, reveals the evolutionary specialization of diatoms from phago-mixotrophs to photoautotrophs.</title>
        <authorList>
            <person name="Ban H."/>
            <person name="Sato S."/>
            <person name="Yoshikawa S."/>
            <person name="Yamada K."/>
            <person name="Nakamura Y."/>
            <person name="Ichinomiya M."/>
            <person name="Sato N."/>
            <person name="Blanc-Mathieu R."/>
            <person name="Endo H."/>
            <person name="Kuwata A."/>
            <person name="Ogata H."/>
        </authorList>
    </citation>
    <scope>NUCLEOTIDE SEQUENCE [LARGE SCALE GENOMIC DNA]</scope>
    <source>
        <strain evidence="14">NIES 3701</strain>
    </source>
</reference>
<keyword evidence="5" id="KW-0456">Lyase</keyword>
<evidence type="ECO:0000259" key="11">
    <source>
        <dbReference type="Pfam" id="PF00920"/>
    </source>
</evidence>
<dbReference type="GO" id="GO:0004160">
    <property type="term" value="F:dihydroxy-acid dehydratase activity"/>
    <property type="evidence" value="ECO:0007669"/>
    <property type="project" value="UniProtKB-EC"/>
</dbReference>
<comment type="caution">
    <text evidence="13">The sequence shown here is derived from an EMBL/GenBank/DDBJ whole genome shotgun (WGS) entry which is preliminary data.</text>
</comment>
<comment type="pathway">
    <text evidence="7">Amino-acid biosynthesis; L-valine biosynthesis; L-valine from pyruvate: step 3/4.</text>
</comment>
<dbReference type="OrthoDB" id="1294at2759"/>
<dbReference type="Pfam" id="PF24877">
    <property type="entry name" value="ILV_EDD_C"/>
    <property type="match status" value="1"/>
</dbReference>
<dbReference type="GO" id="GO:0009082">
    <property type="term" value="P:branched-chain amino acid biosynthetic process"/>
    <property type="evidence" value="ECO:0007669"/>
    <property type="project" value="TreeGrafter"/>
</dbReference>
<sequence length="604" mass="64062">MSNLKHRSKELSGVPGDKSWLKRTGTRSFMFMSGASSEDLSKPVILIAAPYAGDAATCNQHFVLLAEEVKREVERQGGIGYLTYPPVISDGVTMGMTGMRYSLPSRDLIADNIELMAEGYRVDGIITLGGCDKTQPGAVIPLLRNSSGYGITVYGGGRHPGSTDGKCPKWEGQFGSELSSGSPYEAQGAFASGLIDIEELDVIEKRCLGSTGACGEMFTASSMAACFEAMGISPPNSSCGLAVKEAGVGLGEVSEDRINHCKKSVYLLMDMMRNKVTVGDIVTRKSIENGITVVYALGGSTNAILHILAIAHEAEIELTVDDFEKIGSRVPLISRLKPHGRYTYSHHLKEIGGLPVVLGLLLDAGLLHGDCITCTGKTLQENIDNYLTELKKGEGEGEGKGKGVDLRDVIAPISNPVAPPGRHCRILRGSLAPSSCVVKLEGGGRKLGFTFKGKAKCFDGEFDAYDKIMAGEVEAGDVVVVRYEGPVGGPGMPEMLSPGAALVGLGLGDKVMLVTDGRFSGASHGLMIGHVCPEAAVGGNIALVEDGDWVECDVEKGTLDLLVDEDVLDGRRQGWSWKCREEAKGVLKKYRKNVGCASRGAVLT</sequence>
<feature type="domain" description="Dihydroxy-acid/6-phosphogluconate dehydratase N-terminal" evidence="11">
    <location>
        <begin position="42"/>
        <end position="382"/>
    </location>
</feature>
<evidence type="ECO:0000256" key="10">
    <source>
        <dbReference type="ARBA" id="ARBA00052865"/>
    </source>
</evidence>
<keyword evidence="2" id="KW-0479">Metal-binding</keyword>
<dbReference type="InterPro" id="IPR050165">
    <property type="entry name" value="DHAD_IlvD/Edd"/>
</dbReference>
<evidence type="ECO:0000256" key="3">
    <source>
        <dbReference type="ARBA" id="ARBA00023004"/>
    </source>
</evidence>
<keyword evidence="14" id="KW-1185">Reference proteome</keyword>
<dbReference type="Proteomes" id="UP001165085">
    <property type="component" value="Unassembled WGS sequence"/>
</dbReference>
<dbReference type="EMBL" id="BRXY01000337">
    <property type="protein sequence ID" value="GMH88028.1"/>
    <property type="molecule type" value="Genomic_DNA"/>
</dbReference>
<evidence type="ECO:0000256" key="2">
    <source>
        <dbReference type="ARBA" id="ARBA00022723"/>
    </source>
</evidence>
<evidence type="ECO:0000259" key="12">
    <source>
        <dbReference type="Pfam" id="PF24877"/>
    </source>
</evidence>
<evidence type="ECO:0000313" key="13">
    <source>
        <dbReference type="EMBL" id="GMH88028.1"/>
    </source>
</evidence>